<comment type="caution">
    <text evidence="2">The sequence shown here is derived from an EMBL/GenBank/DDBJ whole genome shotgun (WGS) entry which is preliminary data.</text>
</comment>
<protein>
    <recommendedName>
        <fullName evidence="4">Serine/threonine phosphatase stp</fullName>
    </recommendedName>
</protein>
<dbReference type="EMBL" id="SJPQ01000001">
    <property type="protein sequence ID" value="TWT90058.1"/>
    <property type="molecule type" value="Genomic_DNA"/>
</dbReference>
<evidence type="ECO:0008006" key="4">
    <source>
        <dbReference type="Google" id="ProtNLM"/>
    </source>
</evidence>
<sequence>MKQLDIAASGVCRDPGESVAHHLVASLSRSARVRQSSLHMANDSRLFGPPQAQLLIVSEGAGDEPTRMAAATAVDAVGRALLRDDEWLLSLRSENHEEVAVQLADAVKQAAHGLPGTQSDDDNTALNPHVSLTAALLAWPWVVVAHVGDSAAVVLRHGSPLQLTASHTAAAELVASGRVAEAPDADSPLGRWVANRLDDPDQMAIETVVDELQEGDLFCLGVSGVLATLHDESFVREACKAPHHARRIADDTIDHAKQTDDRPSLAVVVAKLGDHDDESLYAEADALEKDQEQTNSATPSAPPALEPALAEEETRLTPETPTKALDHQR</sequence>
<keyword evidence="3" id="KW-1185">Reference proteome</keyword>
<proteinExistence type="predicted"/>
<dbReference type="RefSeq" id="WP_197525352.1">
    <property type="nucleotide sequence ID" value="NZ_SJPQ01000001.1"/>
</dbReference>
<gene>
    <name evidence="2" type="ORF">Mal64_04410</name>
</gene>
<evidence type="ECO:0000256" key="1">
    <source>
        <dbReference type="SAM" id="MobiDB-lite"/>
    </source>
</evidence>
<name>A0A5C5ZSL9_9BACT</name>
<accession>A0A5C5ZSL9</accession>
<dbReference type="Proteomes" id="UP000315440">
    <property type="component" value="Unassembled WGS sequence"/>
</dbReference>
<reference evidence="2 3" key="1">
    <citation type="submission" date="2019-02" db="EMBL/GenBank/DDBJ databases">
        <title>Deep-cultivation of Planctomycetes and their phenomic and genomic characterization uncovers novel biology.</title>
        <authorList>
            <person name="Wiegand S."/>
            <person name="Jogler M."/>
            <person name="Boedeker C."/>
            <person name="Pinto D."/>
            <person name="Vollmers J."/>
            <person name="Rivas-Marin E."/>
            <person name="Kohn T."/>
            <person name="Peeters S.H."/>
            <person name="Heuer A."/>
            <person name="Rast P."/>
            <person name="Oberbeckmann S."/>
            <person name="Bunk B."/>
            <person name="Jeske O."/>
            <person name="Meyerdierks A."/>
            <person name="Storesund J.E."/>
            <person name="Kallscheuer N."/>
            <person name="Luecker S."/>
            <person name="Lage O.M."/>
            <person name="Pohl T."/>
            <person name="Merkel B.J."/>
            <person name="Hornburger P."/>
            <person name="Mueller R.-W."/>
            <person name="Bruemmer F."/>
            <person name="Labrenz M."/>
            <person name="Spormann A.M."/>
            <person name="Op Den Camp H."/>
            <person name="Overmann J."/>
            <person name="Amann R."/>
            <person name="Jetten M.S.M."/>
            <person name="Mascher T."/>
            <person name="Medema M.H."/>
            <person name="Devos D.P."/>
            <person name="Kaster A.-K."/>
            <person name="Ovreas L."/>
            <person name="Rohde M."/>
            <person name="Galperin M.Y."/>
            <person name="Jogler C."/>
        </authorList>
    </citation>
    <scope>NUCLEOTIDE SEQUENCE [LARGE SCALE GENOMIC DNA]</scope>
    <source>
        <strain evidence="2 3">Mal64</strain>
    </source>
</reference>
<feature type="region of interest" description="Disordered" evidence="1">
    <location>
        <begin position="280"/>
        <end position="329"/>
    </location>
</feature>
<dbReference type="Gene3D" id="3.60.40.10">
    <property type="entry name" value="PPM-type phosphatase domain"/>
    <property type="match status" value="1"/>
</dbReference>
<dbReference type="InterPro" id="IPR036457">
    <property type="entry name" value="PPM-type-like_dom_sf"/>
</dbReference>
<evidence type="ECO:0000313" key="3">
    <source>
        <dbReference type="Proteomes" id="UP000315440"/>
    </source>
</evidence>
<dbReference type="AlphaFoldDB" id="A0A5C5ZSL9"/>
<evidence type="ECO:0000313" key="2">
    <source>
        <dbReference type="EMBL" id="TWT90058.1"/>
    </source>
</evidence>
<organism evidence="2 3">
    <name type="scientific">Pseudobythopirellula maris</name>
    <dbReference type="NCBI Taxonomy" id="2527991"/>
    <lineage>
        <taxon>Bacteria</taxon>
        <taxon>Pseudomonadati</taxon>
        <taxon>Planctomycetota</taxon>
        <taxon>Planctomycetia</taxon>
        <taxon>Pirellulales</taxon>
        <taxon>Lacipirellulaceae</taxon>
        <taxon>Pseudobythopirellula</taxon>
    </lineage>
</organism>
<dbReference type="SUPFAM" id="SSF81606">
    <property type="entry name" value="PP2C-like"/>
    <property type="match status" value="1"/>
</dbReference>